<evidence type="ECO:0000256" key="1">
    <source>
        <dbReference type="ARBA" id="ARBA00022801"/>
    </source>
</evidence>
<evidence type="ECO:0000313" key="5">
    <source>
        <dbReference type="Proteomes" id="UP000075430"/>
    </source>
</evidence>
<dbReference type="RefSeq" id="WP_061521452.1">
    <property type="nucleotide sequence ID" value="NZ_JANBMN010000010.1"/>
</dbReference>
<dbReference type="AlphaFoldDB" id="A0A150F8F4"/>
<dbReference type="FunFam" id="3.30.70.360:FF:000001">
    <property type="entry name" value="N-acetyldiaminopimelate deacetylase"/>
    <property type="match status" value="1"/>
</dbReference>
<protein>
    <submittedName>
        <fullName evidence="4">Peptidase M20</fullName>
    </submittedName>
</protein>
<feature type="binding site" evidence="2">
    <location>
        <position position="144"/>
    </location>
    <ligand>
        <name>Mn(2+)</name>
        <dbReference type="ChEBI" id="CHEBI:29035"/>
        <label>2</label>
    </ligand>
</feature>
<evidence type="ECO:0000256" key="2">
    <source>
        <dbReference type="PIRSR" id="PIRSR005962-1"/>
    </source>
</evidence>
<name>A0A150F8F4_9BACI</name>
<proteinExistence type="predicted"/>
<dbReference type="CDD" id="cd08021">
    <property type="entry name" value="M20_Acy1_YhaA-like"/>
    <property type="match status" value="1"/>
</dbReference>
<dbReference type="GO" id="GO:0046872">
    <property type="term" value="F:metal ion binding"/>
    <property type="evidence" value="ECO:0007669"/>
    <property type="project" value="UniProtKB-KW"/>
</dbReference>
<evidence type="ECO:0000259" key="3">
    <source>
        <dbReference type="Pfam" id="PF07687"/>
    </source>
</evidence>
<dbReference type="SUPFAM" id="SSF53187">
    <property type="entry name" value="Zn-dependent exopeptidases"/>
    <property type="match status" value="1"/>
</dbReference>
<dbReference type="OrthoDB" id="9776731at2"/>
<keyword evidence="5" id="KW-1185">Reference proteome</keyword>
<dbReference type="Proteomes" id="UP000075430">
    <property type="component" value="Unassembled WGS sequence"/>
</dbReference>
<dbReference type="NCBIfam" id="TIGR01891">
    <property type="entry name" value="amidohydrolases"/>
    <property type="match status" value="1"/>
</dbReference>
<dbReference type="Gene3D" id="3.30.70.360">
    <property type="match status" value="1"/>
</dbReference>
<dbReference type="Pfam" id="PF01546">
    <property type="entry name" value="Peptidase_M20"/>
    <property type="match status" value="1"/>
</dbReference>
<keyword evidence="2" id="KW-0479">Metal-binding</keyword>
<evidence type="ECO:0000313" key="4">
    <source>
        <dbReference type="EMBL" id="KXZ20825.1"/>
    </source>
</evidence>
<dbReference type="SUPFAM" id="SSF55031">
    <property type="entry name" value="Bacterial exopeptidase dimerisation domain"/>
    <property type="match status" value="1"/>
</dbReference>
<comment type="cofactor">
    <cofactor evidence="2">
        <name>Mn(2+)</name>
        <dbReference type="ChEBI" id="CHEBI:29035"/>
    </cofactor>
    <text evidence="2">The Mn(2+) ion enhances activity.</text>
</comment>
<dbReference type="InterPro" id="IPR002933">
    <property type="entry name" value="Peptidase_M20"/>
</dbReference>
<feature type="binding site" evidence="2">
    <location>
        <position position="108"/>
    </location>
    <ligand>
        <name>Mn(2+)</name>
        <dbReference type="ChEBI" id="CHEBI:29035"/>
        <label>2</label>
    </ligand>
</feature>
<keyword evidence="1" id="KW-0378">Hydrolase</keyword>
<feature type="binding site" evidence="2">
    <location>
        <position position="169"/>
    </location>
    <ligand>
        <name>Mn(2+)</name>
        <dbReference type="ChEBI" id="CHEBI:29035"/>
        <label>2</label>
    </ligand>
</feature>
<feature type="binding site" evidence="2">
    <location>
        <position position="368"/>
    </location>
    <ligand>
        <name>Mn(2+)</name>
        <dbReference type="ChEBI" id="CHEBI:29035"/>
        <label>2</label>
    </ligand>
</feature>
<dbReference type="PANTHER" id="PTHR11014:SF63">
    <property type="entry name" value="METALLOPEPTIDASE, PUTATIVE (AFU_ORTHOLOGUE AFUA_6G09600)-RELATED"/>
    <property type="match status" value="1"/>
</dbReference>
<dbReference type="Gene3D" id="3.40.630.10">
    <property type="entry name" value="Zn peptidases"/>
    <property type="match status" value="1"/>
</dbReference>
<dbReference type="Pfam" id="PF07687">
    <property type="entry name" value="M20_dimer"/>
    <property type="match status" value="1"/>
</dbReference>
<dbReference type="PIRSF" id="PIRSF005962">
    <property type="entry name" value="Pept_M20D_amidohydro"/>
    <property type="match status" value="1"/>
</dbReference>
<reference evidence="5" key="1">
    <citation type="submission" date="2016-02" db="EMBL/GenBank/DDBJ databases">
        <authorList>
            <person name="Dunlap C."/>
        </authorList>
    </citation>
    <scope>NUCLEOTIDE SEQUENCE [LARGE SCALE GENOMIC DNA]</scope>
    <source>
        <strain evidence="5">NRRL B-41092</strain>
    </source>
</reference>
<feature type="binding site" evidence="2">
    <location>
        <position position="110"/>
    </location>
    <ligand>
        <name>Mn(2+)</name>
        <dbReference type="ChEBI" id="CHEBI:29035"/>
        <label>2</label>
    </ligand>
</feature>
<dbReference type="InterPro" id="IPR036264">
    <property type="entry name" value="Bact_exopeptidase_dim_dom"/>
</dbReference>
<dbReference type="InterPro" id="IPR011650">
    <property type="entry name" value="Peptidase_M20_dimer"/>
</dbReference>
<dbReference type="STRING" id="1793963.AXI58_14415"/>
<dbReference type="GO" id="GO:0050118">
    <property type="term" value="F:N-acetyldiaminopimelate deacetylase activity"/>
    <property type="evidence" value="ECO:0007669"/>
    <property type="project" value="UniProtKB-ARBA"/>
</dbReference>
<dbReference type="EMBL" id="LSBA01000009">
    <property type="protein sequence ID" value="KXZ20825.1"/>
    <property type="molecule type" value="Genomic_DNA"/>
</dbReference>
<feature type="domain" description="Peptidase M20 dimerisation" evidence="3">
    <location>
        <begin position="192"/>
        <end position="284"/>
    </location>
</feature>
<dbReference type="InterPro" id="IPR017439">
    <property type="entry name" value="Amidohydrolase"/>
</dbReference>
<keyword evidence="2" id="KW-0464">Manganese</keyword>
<comment type="caution">
    <text evidence="4">The sequence shown here is derived from an EMBL/GenBank/DDBJ whole genome shotgun (WGS) entry which is preliminary data.</text>
</comment>
<organism evidence="4 5">
    <name type="scientific">Bacillus nakamurai</name>
    <dbReference type="NCBI Taxonomy" id="1793963"/>
    <lineage>
        <taxon>Bacteria</taxon>
        <taxon>Bacillati</taxon>
        <taxon>Bacillota</taxon>
        <taxon>Bacilli</taxon>
        <taxon>Bacillales</taxon>
        <taxon>Bacillaceae</taxon>
        <taxon>Bacillus</taxon>
    </lineage>
</organism>
<dbReference type="GO" id="GO:0019877">
    <property type="term" value="P:diaminopimelate biosynthetic process"/>
    <property type="evidence" value="ECO:0007669"/>
    <property type="project" value="UniProtKB-ARBA"/>
</dbReference>
<gene>
    <name evidence="4" type="ORF">AXI58_14415</name>
</gene>
<sequence length="397" mass="42860">MTLTTLQKSLHEQLDGLYEEMVEMRRHLHMNPELSFKEKKTPAFIASFYEKLGVPIRTNVGGNGVVAYIEGIEPGPAVALRADFDALPIQDEKDVSYASQVPGVMHACGHDGHTAALLAVGKVLYHNRDKLKGTFVMIHQHAEEFSPGGAKPMIEDGCLENVDAIFGTHLWATEPVGTILCRSGAVMAAADRFTIKVLGKGGHGAIPHDTKDAILIGSQIVTALQHIVSRRVNPVQAAVISAGSFVAENPFNAIADQAEITGTVRSFDEDVRDLLETEIEAVVKGICAMHSASYEYRFNRGYPAVVNHPEETAHAAAVAGETEGVTNVAEGEPQMAGEDFAYYLQNVKGTFFFTGAAPENAEHIYPHHHPKFDFNEKAMLTAAKVLAAAAVSYPTSS</sequence>
<dbReference type="PANTHER" id="PTHR11014">
    <property type="entry name" value="PEPTIDASE M20 FAMILY MEMBER"/>
    <property type="match status" value="1"/>
</dbReference>
<accession>A0A150F8F4</accession>